<feature type="non-terminal residue" evidence="1">
    <location>
        <position position="1"/>
    </location>
</feature>
<evidence type="ECO:0000313" key="1">
    <source>
        <dbReference type="EMBL" id="PYI02639.1"/>
    </source>
</evidence>
<dbReference type="EMBL" id="KZ826392">
    <property type="protein sequence ID" value="PYI02639.1"/>
    <property type="molecule type" value="Genomic_DNA"/>
</dbReference>
<protein>
    <submittedName>
        <fullName evidence="1">Uncharacterized protein</fullName>
    </submittedName>
</protein>
<dbReference type="VEuPathDB" id="FungiDB:BO78DRAFT_453579"/>
<name>A0A319EPD4_ASPSB</name>
<accession>A0A319EPD4</accession>
<keyword evidence="2" id="KW-1185">Reference proteome</keyword>
<proteinExistence type="predicted"/>
<gene>
    <name evidence="1" type="ORF">BO78DRAFT_453579</name>
</gene>
<dbReference type="AlphaFoldDB" id="A0A319EPD4"/>
<dbReference type="STRING" id="1448318.A0A319EPD4"/>
<sequence>PTTLPSPLPLHDPLSSFTELILLATIVGRALTHRQTVSVEQLHPLHNPQSLDTFWTRHTYLHDLLTHRIQILSTYPHVDPMLMFARIVAQSMVLFLHSVLESITWKTGDHLLGIIEFERVCVLAAHEVVGLVKLQGSLGYFKVHPLTPIPLMMCTEFFSAHGYLDASFEVMLQELVECLQDLERVKNPIQSPTLSVQ</sequence>
<reference evidence="1 2" key="1">
    <citation type="submission" date="2018-02" db="EMBL/GenBank/DDBJ databases">
        <title>The genomes of Aspergillus section Nigri reveals drivers in fungal speciation.</title>
        <authorList>
            <consortium name="DOE Joint Genome Institute"/>
            <person name="Vesth T.C."/>
            <person name="Nybo J."/>
            <person name="Theobald S."/>
            <person name="Brandl J."/>
            <person name="Frisvad J.C."/>
            <person name="Nielsen K.F."/>
            <person name="Lyhne E.K."/>
            <person name="Kogle M.E."/>
            <person name="Kuo A."/>
            <person name="Riley R."/>
            <person name="Clum A."/>
            <person name="Nolan M."/>
            <person name="Lipzen A."/>
            <person name="Salamov A."/>
            <person name="Henrissat B."/>
            <person name="Wiebenga A."/>
            <person name="De vries R.P."/>
            <person name="Grigoriev I.V."/>
            <person name="Mortensen U.H."/>
            <person name="Andersen M.R."/>
            <person name="Baker S.E."/>
        </authorList>
    </citation>
    <scope>NUCLEOTIDE SEQUENCE [LARGE SCALE GENOMIC DNA]</scope>
    <source>
        <strain evidence="1 2">CBS 121057</strain>
    </source>
</reference>
<dbReference type="OrthoDB" id="3037908at2759"/>
<dbReference type="Proteomes" id="UP000248423">
    <property type="component" value="Unassembled WGS sequence"/>
</dbReference>
<evidence type="ECO:0000313" key="2">
    <source>
        <dbReference type="Proteomes" id="UP000248423"/>
    </source>
</evidence>
<organism evidence="1 2">
    <name type="scientific">Aspergillus sclerotiicarbonarius (strain CBS 121057 / IBT 28362)</name>
    <dbReference type="NCBI Taxonomy" id="1448318"/>
    <lineage>
        <taxon>Eukaryota</taxon>
        <taxon>Fungi</taxon>
        <taxon>Dikarya</taxon>
        <taxon>Ascomycota</taxon>
        <taxon>Pezizomycotina</taxon>
        <taxon>Eurotiomycetes</taxon>
        <taxon>Eurotiomycetidae</taxon>
        <taxon>Eurotiales</taxon>
        <taxon>Aspergillaceae</taxon>
        <taxon>Aspergillus</taxon>
        <taxon>Aspergillus subgen. Circumdati</taxon>
    </lineage>
</organism>